<evidence type="ECO:0000259" key="7">
    <source>
        <dbReference type="Pfam" id="PF06803"/>
    </source>
</evidence>
<sequence length="139" mass="14616">MHWLGIVALLVGAILAFVVRGDLTPAGYLVMGAGAVLLAVGVWRLGRARRRTRAAGGPDTGYRTGTGKIAAMIAAAVYIVSPLDLVPDVFLPVGVVDDATAFGWLVFALGQEMARRSRGRRLSRGSSPRPGSSPPPRPR</sequence>
<dbReference type="GO" id="GO:0012505">
    <property type="term" value="C:endomembrane system"/>
    <property type="evidence" value="ECO:0007669"/>
    <property type="project" value="UniProtKB-SubCell"/>
</dbReference>
<proteinExistence type="predicted"/>
<comment type="subcellular location">
    <subcellularLocation>
        <location evidence="1">Endomembrane system</location>
        <topology evidence="1">Multi-pass membrane protein</topology>
    </subcellularLocation>
</comment>
<dbReference type="InterPro" id="IPR010652">
    <property type="entry name" value="DUF1232"/>
</dbReference>
<dbReference type="Proteomes" id="UP000236723">
    <property type="component" value="Unassembled WGS sequence"/>
</dbReference>
<keyword evidence="9" id="KW-1185">Reference proteome</keyword>
<keyword evidence="2 6" id="KW-0812">Transmembrane</keyword>
<organism evidence="8 9">
    <name type="scientific">Thermomonospora echinospora</name>
    <dbReference type="NCBI Taxonomy" id="1992"/>
    <lineage>
        <taxon>Bacteria</taxon>
        <taxon>Bacillati</taxon>
        <taxon>Actinomycetota</taxon>
        <taxon>Actinomycetes</taxon>
        <taxon>Streptosporangiales</taxon>
        <taxon>Thermomonosporaceae</taxon>
        <taxon>Thermomonospora</taxon>
    </lineage>
</organism>
<feature type="transmembrane region" description="Helical" evidence="6">
    <location>
        <begin position="26"/>
        <end position="45"/>
    </location>
</feature>
<dbReference type="OrthoDB" id="3482361at2"/>
<evidence type="ECO:0000313" key="9">
    <source>
        <dbReference type="Proteomes" id="UP000236723"/>
    </source>
</evidence>
<dbReference type="RefSeq" id="WP_103935984.1">
    <property type="nucleotide sequence ID" value="NZ_FNVO01000001.1"/>
</dbReference>
<dbReference type="EMBL" id="FNVO01000001">
    <property type="protein sequence ID" value="SEF60639.1"/>
    <property type="molecule type" value="Genomic_DNA"/>
</dbReference>
<evidence type="ECO:0000256" key="2">
    <source>
        <dbReference type="ARBA" id="ARBA00022692"/>
    </source>
</evidence>
<evidence type="ECO:0000256" key="3">
    <source>
        <dbReference type="ARBA" id="ARBA00022989"/>
    </source>
</evidence>
<dbReference type="AlphaFoldDB" id="A0A1H5TCW7"/>
<evidence type="ECO:0000256" key="5">
    <source>
        <dbReference type="SAM" id="MobiDB-lite"/>
    </source>
</evidence>
<feature type="region of interest" description="Disordered" evidence="5">
    <location>
        <begin position="118"/>
        <end position="139"/>
    </location>
</feature>
<feature type="domain" description="DUF1232" evidence="7">
    <location>
        <begin position="69"/>
        <end position="104"/>
    </location>
</feature>
<evidence type="ECO:0000256" key="1">
    <source>
        <dbReference type="ARBA" id="ARBA00004127"/>
    </source>
</evidence>
<name>A0A1H5TCW7_9ACTN</name>
<protein>
    <recommendedName>
        <fullName evidence="7">DUF1232 domain-containing protein</fullName>
    </recommendedName>
</protein>
<accession>A0A1H5TCW7</accession>
<dbReference type="Pfam" id="PF06803">
    <property type="entry name" value="DUF1232"/>
    <property type="match status" value="1"/>
</dbReference>
<keyword evidence="3 6" id="KW-1133">Transmembrane helix</keyword>
<evidence type="ECO:0000256" key="4">
    <source>
        <dbReference type="ARBA" id="ARBA00023136"/>
    </source>
</evidence>
<evidence type="ECO:0000256" key="6">
    <source>
        <dbReference type="SAM" id="Phobius"/>
    </source>
</evidence>
<gene>
    <name evidence="8" type="ORF">SAMN04489712_101570</name>
</gene>
<evidence type="ECO:0000313" key="8">
    <source>
        <dbReference type="EMBL" id="SEF60639.1"/>
    </source>
</evidence>
<keyword evidence="4 6" id="KW-0472">Membrane</keyword>
<reference evidence="9" key="1">
    <citation type="submission" date="2016-10" db="EMBL/GenBank/DDBJ databases">
        <authorList>
            <person name="Varghese N."/>
            <person name="Submissions S."/>
        </authorList>
    </citation>
    <scope>NUCLEOTIDE SEQUENCE [LARGE SCALE GENOMIC DNA]</scope>
    <source>
        <strain evidence="9">DSM 43163</strain>
    </source>
</reference>